<protein>
    <recommendedName>
        <fullName evidence="3">PDZ domain-containing protein</fullName>
    </recommendedName>
</protein>
<dbReference type="GO" id="GO:0006508">
    <property type="term" value="P:proteolysis"/>
    <property type="evidence" value="ECO:0007669"/>
    <property type="project" value="UniProtKB-KW"/>
</dbReference>
<dbReference type="PANTHER" id="PTHR43343">
    <property type="entry name" value="PEPTIDASE S12"/>
    <property type="match status" value="1"/>
</dbReference>
<dbReference type="PRINTS" id="PR00834">
    <property type="entry name" value="PROTEASES2C"/>
</dbReference>
<sequence length="313" mass="33521">MTHEIQEKIIEVYNKIIESVVGVSTLRVIDLIFTQAPITGFGSGVVVDSDGLIATNSHVVEGFEKIVVTDPHGDTFPAEIVAEDPQWDIAFLKAEGGDFKPAKLGDSDNVKIGQIVLAIGNPFGQILGGPSLTFGVISGLKRTLRVEGKVYENMIQTDAAINPGNSGGPLVNLDEEVIGITTAMIPFAQGIGFAIPVNEVKWALEQVRQYGRIVRPWIGIFGIDVTQMVARQLNLPEPGGVLIVRVVPGAPAHRAGIRAGDLIIEANGKKLEGVAHLARVLREIGIGGVVELKILRHGVYRIINVRVEGISTQ</sequence>
<dbReference type="PROSITE" id="PS50106">
    <property type="entry name" value="PDZ"/>
    <property type="match status" value="1"/>
</dbReference>
<dbReference type="SUPFAM" id="SSF50156">
    <property type="entry name" value="PDZ domain-like"/>
    <property type="match status" value="1"/>
</dbReference>
<dbReference type="PANTHER" id="PTHR43343:SF3">
    <property type="entry name" value="PROTEASE DO-LIKE 8, CHLOROPLASTIC"/>
    <property type="match status" value="1"/>
</dbReference>
<evidence type="ECO:0000313" key="5">
    <source>
        <dbReference type="Proteomes" id="UP000067434"/>
    </source>
</evidence>
<dbReference type="InterPro" id="IPR001940">
    <property type="entry name" value="Peptidase_S1C"/>
</dbReference>
<evidence type="ECO:0000313" key="4">
    <source>
        <dbReference type="EMBL" id="AKG38553.1"/>
    </source>
</evidence>
<dbReference type="HOGENOM" id="CLU_020120_2_2_2"/>
<dbReference type="SMART" id="SM00228">
    <property type="entry name" value="PDZ"/>
    <property type="match status" value="1"/>
</dbReference>
<dbReference type="AlphaFoldDB" id="A0A0F7FI11"/>
<name>A0A0F7FI11_9CREN</name>
<dbReference type="Gene3D" id="2.30.42.10">
    <property type="match status" value="1"/>
</dbReference>
<evidence type="ECO:0000259" key="3">
    <source>
        <dbReference type="PROSITE" id="PS50106"/>
    </source>
</evidence>
<dbReference type="RefSeq" id="WP_052883973.1">
    <property type="nucleotide sequence ID" value="NZ_CP009961.1"/>
</dbReference>
<dbReference type="InterPro" id="IPR036034">
    <property type="entry name" value="PDZ_sf"/>
</dbReference>
<organism evidence="4 5">
    <name type="scientific">Infirmifilum uzonense</name>
    <dbReference type="NCBI Taxonomy" id="1550241"/>
    <lineage>
        <taxon>Archaea</taxon>
        <taxon>Thermoproteota</taxon>
        <taxon>Thermoprotei</taxon>
        <taxon>Thermofilales</taxon>
        <taxon>Thermofilaceae</taxon>
        <taxon>Infirmifilum</taxon>
    </lineage>
</organism>
<dbReference type="KEGG" id="thf:MA03_03625"/>
<dbReference type="Pfam" id="PF17820">
    <property type="entry name" value="PDZ_6"/>
    <property type="match status" value="1"/>
</dbReference>
<dbReference type="GeneID" id="25401290"/>
<evidence type="ECO:0000256" key="1">
    <source>
        <dbReference type="ARBA" id="ARBA00022670"/>
    </source>
</evidence>
<dbReference type="SUPFAM" id="SSF50494">
    <property type="entry name" value="Trypsin-like serine proteases"/>
    <property type="match status" value="1"/>
</dbReference>
<keyword evidence="2" id="KW-0378">Hydrolase</keyword>
<dbReference type="Proteomes" id="UP000067434">
    <property type="component" value="Chromosome"/>
</dbReference>
<keyword evidence="1" id="KW-0645">Protease</keyword>
<dbReference type="InterPro" id="IPR041489">
    <property type="entry name" value="PDZ_6"/>
</dbReference>
<dbReference type="Pfam" id="PF13365">
    <property type="entry name" value="Trypsin_2"/>
    <property type="match status" value="1"/>
</dbReference>
<proteinExistence type="predicted"/>
<dbReference type="PATRIC" id="fig|1550241.5.peg.767"/>
<keyword evidence="5" id="KW-1185">Reference proteome</keyword>
<dbReference type="GO" id="GO:0004252">
    <property type="term" value="F:serine-type endopeptidase activity"/>
    <property type="evidence" value="ECO:0007669"/>
    <property type="project" value="InterPro"/>
</dbReference>
<dbReference type="InterPro" id="IPR051201">
    <property type="entry name" value="Chloro_Bact_Ser_Proteases"/>
</dbReference>
<dbReference type="Gene3D" id="2.40.10.120">
    <property type="match status" value="1"/>
</dbReference>
<dbReference type="OrthoDB" id="350578at2157"/>
<dbReference type="InterPro" id="IPR001478">
    <property type="entry name" value="PDZ"/>
</dbReference>
<feature type="domain" description="PDZ" evidence="3">
    <location>
        <begin position="219"/>
        <end position="298"/>
    </location>
</feature>
<accession>A0A0F7FI11</accession>
<reference evidence="4 5" key="1">
    <citation type="journal article" date="2015" name="Stand. Genomic Sci.">
        <title>Complete genome sequence of and proposal of Thermofilum uzonense sp. nov. a novel hyperthermophilic crenarchaeon and emended description of the genus Thermofilum.</title>
        <authorList>
            <person name="Toshchakov S.V."/>
            <person name="Korzhenkov A.A."/>
            <person name="Samarov N.I."/>
            <person name="Mazunin I.O."/>
            <person name="Mozhey O.I."/>
            <person name="Shmyr I.S."/>
            <person name="Derbikova K.S."/>
            <person name="Taranov E.A."/>
            <person name="Dominova I.N."/>
            <person name="Bonch-Osmolovskaya E.A."/>
            <person name="Patrushev M.V."/>
            <person name="Podosokorskaya O.A."/>
            <person name="Kublanov I.V."/>
        </authorList>
    </citation>
    <scope>NUCLEOTIDE SEQUENCE [LARGE SCALE GENOMIC DNA]</scope>
    <source>
        <strain evidence="4 5">1807-2</strain>
    </source>
</reference>
<gene>
    <name evidence="4" type="ORF">MA03_03625</name>
</gene>
<dbReference type="STRING" id="1550241.MA03_03625"/>
<dbReference type="EMBL" id="CP009961">
    <property type="protein sequence ID" value="AKG38553.1"/>
    <property type="molecule type" value="Genomic_DNA"/>
</dbReference>
<dbReference type="InterPro" id="IPR009003">
    <property type="entry name" value="Peptidase_S1_PA"/>
</dbReference>
<evidence type="ECO:0000256" key="2">
    <source>
        <dbReference type="ARBA" id="ARBA00022801"/>
    </source>
</evidence>